<evidence type="ECO:0000256" key="2">
    <source>
        <dbReference type="SAM" id="Phobius"/>
    </source>
</evidence>
<keyword evidence="2" id="KW-1133">Transmembrane helix</keyword>
<dbReference type="EMBL" id="JASNWA010000006">
    <property type="protein sequence ID" value="KAK3174441.1"/>
    <property type="molecule type" value="Genomic_DNA"/>
</dbReference>
<gene>
    <name evidence="3" type="ORF">OEA41_001687</name>
</gene>
<organism evidence="3 4">
    <name type="scientific">Lepraria neglecta</name>
    <dbReference type="NCBI Taxonomy" id="209136"/>
    <lineage>
        <taxon>Eukaryota</taxon>
        <taxon>Fungi</taxon>
        <taxon>Dikarya</taxon>
        <taxon>Ascomycota</taxon>
        <taxon>Pezizomycotina</taxon>
        <taxon>Lecanoromycetes</taxon>
        <taxon>OSLEUM clade</taxon>
        <taxon>Lecanoromycetidae</taxon>
        <taxon>Lecanorales</taxon>
        <taxon>Lecanorineae</taxon>
        <taxon>Stereocaulaceae</taxon>
        <taxon>Lepraria</taxon>
    </lineage>
</organism>
<feature type="region of interest" description="Disordered" evidence="1">
    <location>
        <begin position="63"/>
        <end position="94"/>
    </location>
</feature>
<comment type="caution">
    <text evidence="3">The sequence shown here is derived from an EMBL/GenBank/DDBJ whole genome shotgun (WGS) entry which is preliminary data.</text>
</comment>
<protein>
    <submittedName>
        <fullName evidence="3">Uncharacterized protein</fullName>
    </submittedName>
</protein>
<reference evidence="3" key="1">
    <citation type="submission" date="2022-11" db="EMBL/GenBank/DDBJ databases">
        <title>Chromosomal genome sequence assembly and mating type (MAT) locus characterization of the leprose asexual lichenized fungus Lepraria neglecta (Nyl.) Erichsen.</title>
        <authorList>
            <person name="Allen J.L."/>
            <person name="Pfeffer B."/>
        </authorList>
    </citation>
    <scope>NUCLEOTIDE SEQUENCE</scope>
    <source>
        <strain evidence="3">Allen 5258</strain>
    </source>
</reference>
<keyword evidence="4" id="KW-1185">Reference proteome</keyword>
<feature type="compositionally biased region" description="Basic and acidic residues" evidence="1">
    <location>
        <begin position="165"/>
        <end position="178"/>
    </location>
</feature>
<name>A0AAD9ZA61_9LECA</name>
<feature type="compositionally biased region" description="Polar residues" evidence="1">
    <location>
        <begin position="423"/>
        <end position="440"/>
    </location>
</feature>
<evidence type="ECO:0000313" key="3">
    <source>
        <dbReference type="EMBL" id="KAK3174441.1"/>
    </source>
</evidence>
<evidence type="ECO:0000256" key="1">
    <source>
        <dbReference type="SAM" id="MobiDB-lite"/>
    </source>
</evidence>
<proteinExistence type="predicted"/>
<sequence>MAIRYRAAQNLDPNAAPLTDIHSSEPTLLPDILAPGNGESAITIIHSSGGEILTEIAPLVASLPTPTSTTPTITPSSTPSQTSAPATSTPAPSHGLTPGKLTAAIVVPIAFLAIVIPIIVFSCLSRRRRTEEREYALQRESQRSSREREYMAEKQQRYSAPARPQRPEGKRKSIKRDTLLPTTRDTLLPTTRQPTRHSLGLFNFELSPQSSPSRSSTHGLSTPNFRFSIAQALEMRRSEVAVVQSVNRPSAESGESAQPRNGDQEFQQPMIRGNRYSSASFYDPPPPYASPRPSNAQAQTSLFAPLERIGTQRVADRRSYIARQLNIDTPLPNLPNNSNLNPSSQHNRASSEVLQSLDAYGRVRIWSDSSTSSSGVSRMSAHNNGPFSYGLPERLSDVSYLSFDPSQWTTEHPRQSDRASVISAVTDSDESSTMHPHQII</sequence>
<feature type="compositionally biased region" description="Basic and acidic residues" evidence="1">
    <location>
        <begin position="130"/>
        <end position="156"/>
    </location>
</feature>
<keyword evidence="2" id="KW-0812">Transmembrane</keyword>
<evidence type="ECO:0000313" key="4">
    <source>
        <dbReference type="Proteomes" id="UP001276659"/>
    </source>
</evidence>
<feature type="compositionally biased region" description="Polar residues" evidence="1">
    <location>
        <begin position="244"/>
        <end position="267"/>
    </location>
</feature>
<dbReference type="Proteomes" id="UP001276659">
    <property type="component" value="Unassembled WGS sequence"/>
</dbReference>
<keyword evidence="2" id="KW-0472">Membrane</keyword>
<feature type="region of interest" description="Disordered" evidence="1">
    <location>
        <begin position="244"/>
        <end position="297"/>
    </location>
</feature>
<feature type="transmembrane region" description="Helical" evidence="2">
    <location>
        <begin position="101"/>
        <end position="124"/>
    </location>
</feature>
<feature type="region of interest" description="Disordered" evidence="1">
    <location>
        <begin position="328"/>
        <end position="351"/>
    </location>
</feature>
<feature type="compositionally biased region" description="Low complexity" evidence="1">
    <location>
        <begin position="63"/>
        <end position="93"/>
    </location>
</feature>
<dbReference type="AlphaFoldDB" id="A0AAD9ZA61"/>
<feature type="region of interest" description="Disordered" evidence="1">
    <location>
        <begin position="130"/>
        <end position="194"/>
    </location>
</feature>
<feature type="region of interest" description="Disordered" evidence="1">
    <location>
        <begin position="407"/>
        <end position="440"/>
    </location>
</feature>
<accession>A0AAD9ZA61</accession>
<feature type="compositionally biased region" description="Low complexity" evidence="1">
    <location>
        <begin position="179"/>
        <end position="193"/>
    </location>
</feature>
<feature type="compositionally biased region" description="Low complexity" evidence="1">
    <location>
        <begin position="330"/>
        <end position="344"/>
    </location>
</feature>